<protein>
    <submittedName>
        <fullName evidence="1">Uncharacterized protein</fullName>
    </submittedName>
</protein>
<accession>A0ACB8F1D1</accession>
<name>A0ACB8F1D1_9SAUR</name>
<evidence type="ECO:0000313" key="1">
    <source>
        <dbReference type="EMBL" id="KAH7998929.1"/>
    </source>
</evidence>
<comment type="caution">
    <text evidence="1">The sequence shown here is derived from an EMBL/GenBank/DDBJ whole genome shotgun (WGS) entry which is preliminary data.</text>
</comment>
<evidence type="ECO:0000313" key="2">
    <source>
        <dbReference type="Proteomes" id="UP000827872"/>
    </source>
</evidence>
<dbReference type="EMBL" id="CM037618">
    <property type="protein sequence ID" value="KAH7998929.1"/>
    <property type="molecule type" value="Genomic_DNA"/>
</dbReference>
<dbReference type="Proteomes" id="UP000827872">
    <property type="component" value="Linkage Group LG05"/>
</dbReference>
<organism evidence="1 2">
    <name type="scientific">Sphaerodactylus townsendi</name>
    <dbReference type="NCBI Taxonomy" id="933632"/>
    <lineage>
        <taxon>Eukaryota</taxon>
        <taxon>Metazoa</taxon>
        <taxon>Chordata</taxon>
        <taxon>Craniata</taxon>
        <taxon>Vertebrata</taxon>
        <taxon>Euteleostomi</taxon>
        <taxon>Lepidosauria</taxon>
        <taxon>Squamata</taxon>
        <taxon>Bifurcata</taxon>
        <taxon>Gekkota</taxon>
        <taxon>Sphaerodactylidae</taxon>
        <taxon>Sphaerodactylus</taxon>
    </lineage>
</organism>
<sequence>MAICCWATPAGPACPPSASFCSRGGHCAHTPPPLPKNGSAACRQKLLQPCPLPGGGPRNRGGLLPPRPTRDSQHRAVGPDLSLTELRDPFAQGPPPAGSAAGGALEAVAPLKPSPPCSPDATTCRSGAARAATRAALQPDRTNYSLLTVRGAAVASALWDSGGVWESWSRRWAAWAAEGMLTPPILSSGLCWTPSSKRGRRSGRANGLPRINAAPKHRLRERDTKSSYLRGAPRGLHTGVEALPLQLGWMRLEIRARSDELIARHYRKYTPGTALPVPLVATERSLPLRPPTALHMKQHM</sequence>
<reference evidence="1" key="1">
    <citation type="submission" date="2021-08" db="EMBL/GenBank/DDBJ databases">
        <title>The first chromosome-level gecko genome reveals the dynamic sex chromosomes of Neotropical dwarf geckos (Sphaerodactylidae: Sphaerodactylus).</title>
        <authorList>
            <person name="Pinto B.J."/>
            <person name="Keating S.E."/>
            <person name="Gamble T."/>
        </authorList>
    </citation>
    <scope>NUCLEOTIDE SEQUENCE</scope>
    <source>
        <strain evidence="1">TG3544</strain>
    </source>
</reference>
<keyword evidence="2" id="KW-1185">Reference proteome</keyword>
<gene>
    <name evidence="1" type="ORF">K3G42_002905</name>
</gene>
<proteinExistence type="predicted"/>